<dbReference type="GO" id="GO:0005829">
    <property type="term" value="C:cytosol"/>
    <property type="evidence" value="ECO:0007669"/>
    <property type="project" value="TreeGrafter"/>
</dbReference>
<dbReference type="Pfam" id="PF13193">
    <property type="entry name" value="AMP-binding_C"/>
    <property type="match status" value="2"/>
</dbReference>
<dbReference type="GO" id="GO:0043041">
    <property type="term" value="P:amino acid activation for nonribosomal peptide biosynthetic process"/>
    <property type="evidence" value="ECO:0007669"/>
    <property type="project" value="TreeGrafter"/>
</dbReference>
<dbReference type="FunFam" id="3.40.50.980:FF:000001">
    <property type="entry name" value="Non-ribosomal peptide synthetase"/>
    <property type="match status" value="2"/>
</dbReference>
<keyword evidence="5" id="KW-0677">Repeat</keyword>
<dbReference type="InterPro" id="IPR000873">
    <property type="entry name" value="AMP-dep_synth/lig_dom"/>
</dbReference>
<name>A0A1Y0ITB5_9BACL</name>
<dbReference type="Gene3D" id="3.30.559.30">
    <property type="entry name" value="Nonribosomal peptide synthetase, condensation domain"/>
    <property type="match status" value="3"/>
</dbReference>
<dbReference type="EMBL" id="CP021434">
    <property type="protein sequence ID" value="ARU63540.1"/>
    <property type="molecule type" value="Genomic_DNA"/>
</dbReference>
<dbReference type="GO" id="GO:0044550">
    <property type="term" value="P:secondary metabolite biosynthetic process"/>
    <property type="evidence" value="ECO:0007669"/>
    <property type="project" value="UniProtKB-ARBA"/>
</dbReference>
<keyword evidence="3" id="KW-0596">Phosphopantetheine</keyword>
<dbReference type="InterPro" id="IPR020806">
    <property type="entry name" value="PKS_PP-bd"/>
</dbReference>
<dbReference type="PANTHER" id="PTHR45527:SF1">
    <property type="entry name" value="FATTY ACID SYNTHASE"/>
    <property type="match status" value="1"/>
</dbReference>
<dbReference type="InterPro" id="IPR020845">
    <property type="entry name" value="AMP-binding_CS"/>
</dbReference>
<dbReference type="Proteomes" id="UP000195437">
    <property type="component" value="Chromosome"/>
</dbReference>
<dbReference type="PANTHER" id="PTHR45527">
    <property type="entry name" value="NONRIBOSOMAL PEPTIDE SYNTHETASE"/>
    <property type="match status" value="1"/>
</dbReference>
<dbReference type="GO" id="GO:0017000">
    <property type="term" value="P:antibiotic biosynthetic process"/>
    <property type="evidence" value="ECO:0007669"/>
    <property type="project" value="UniProtKB-KW"/>
</dbReference>
<proteinExistence type="inferred from homology"/>
<dbReference type="InterPro" id="IPR010071">
    <property type="entry name" value="AA_adenyl_dom"/>
</dbReference>
<dbReference type="InterPro" id="IPR045851">
    <property type="entry name" value="AMP-bd_C_sf"/>
</dbReference>
<sequence length="2638" mass="291842">MTTKNLPATRRSKLSGSKQALLEARLRGGKQAEQAEEIQKRAAGTAPLSFAQQRMWILDRLDPGNSVYNVPMICRLQGSLQTEVLEQALQEIVQRHEVLRTTFAEVNRQLIQQIQEVSAFDLTVLDLSNLPLAQREEQAKRAADAEAGRGFDLTHGPLFRALLIRLAADEHLLVLNLHHIVSDGWSTSIFMRELSVLYRAFSAGEPSPLPPLAIQYADFAAWQREQLAAGKELKAQEAYWQQHLAGTLPVLQLPTDHPRPPVQSYNGDYLTFPIPAATAQRIQELSRREGATLFMTLLAAYKTLLHRYTGQDDILIGSPVAGRNRTEIEELIGFFVNTLVFRTDLSGESSFRQVLQKVRESCLNGFSNQDVPFEKLVELLQPERDRSYSPLFQSMFILQNNAQQSLELGGVTVTQEDASYKHAKFDLSLAVQETEGGMIADLEYNTDLFERATIERMAGHFLVLLEGIAADPDQPIATLPLLTAVERQQLLVDWNETAVAYPHNLHFHEMFEAQAERTPDAVAVSCKGEFLTYGELNERANRLARRLQQHGAAQDVFIGICVDRSLWMAVGLLGILKAGSAYVPLDPSYPSDRLAYMVEDAKVPLLLTESHLLGVLPDAHGAKTILLDSEWEDIATESAANLQAAVEADHLAYMIYTSGSTGRPKGTMIRHGGLSNYLNWCTEAYEAKLGTGVPVHSSIAFDLTITGIFAPLAVGQKVLIVPQDDGVESLVQVLREEENLTYIKLTPAHLKLLSQTLTGAEAAKMARGLVIGGEQLTGEDIAFWRKHAPHTKLYNEYGPTETVVGCVVYDVPADDTTAGAISIGRPIANTELYVLDAALQPVPIGVPGELYIGGAGVARGYLNRPDLTEERFVRHPFGKEDTTARLYKTGDLVRYLPDGKLEFIGRIDHQVKIRGFRIELGEIETVILEHPDVKEAIVIDREDVPGDKRLVAYVVSGEEQDLEALRIAVAALLPDYMVPSAFVPLTALPLTSNGKVDRKALPAPQQTRTAETPFVEPRSALEQRLAAIWAEVLGIEAIGLLDSFFKLGGHSLLATQVMSRVQEEFGVRLPLSSMFAAKDLSEFVRQVQSAVPVAEEQGTIQPVSRTGRLPLSFSQMRLWFFDRFTPGSSMYNMAHPFRLQGELSVPALTAGLNEIVRRHEALRTTFIYDDIQPAQVIAPLLTIEVPLIELTALPFAEREAEALRLAKCEAMLPFDLEQGPLMRAQLIRLSEQDHLLLLNMHHIVSDGWSMSVFLQELAELYEAHVQGREHQLAPLPIQYADFAAWHRAWMQGDVFEEQLAYWKQKLSGSLPVLELPISGPRKAEMTHNGAAHGFHLSAELRDKLQEICQRTGATMYMTLLAAFKTLLFRYTGQDDLLIGSPIAGRGRRELEALIGMFINTLVLRTDLTGNPSFAELVGRVKDVTLEAYTHQDIPFEKLVDELQPERNLAHSPLFQVMFMLQNMPSAQPEMAGVKLEPVAIEENHAKFDLTLAMQESADGMIAYFEYNRDLFGREAIERMAGHFLGLLEGIAADPDQPIATLPLLTAVERQQLLVDWNETAVAYPHNLHFHEMFEAQAERTPDAVAVSCKGEFLTYGELNERANRLARRLQQHGAAPDVFIGICVDRSLWMAVGLLGILKAGSAYVPLDPSYPSDRLAYMVEDAKVPLLLTESHLLGVLPDAHGAKTILLDSEWEDIATESAANLQAAVEADHLAYMIYTSGSTGRPKGTMIRHGGLSNYLNWCTEAYEAKLGTGVPVHSSIAFDLTITGIFAPLAIGQKVLIVPQDDGVESLVQVLREEENLTYIKLTPAHLKLLSQTLTGTEAAKMARGLVIGGEQLTGEDIAFWRKHAPHTKLYNEYGPTETVVGCVVYDVPADDTTAGAIPIGRPIANTELYVLDSALQPVPIGVPGELYIGGAGVARGYLNRPDLTEERFVRHPFGKEDTTARLYKTGDLVRYLPDGKLEFIGRIDHQVKIRGFRIELGEIETVILEHPDVKEAIVIDREDVPGVKRLVGYIIPAQGAELSTARLREHLLAALPDYMVPHAFVLLENIPLTSNGKVDRKLLPAPDRQRSEERNSFAAPSTPMELLLAEVWQEVLGLERVGVQENFFELGGDSIIGIQIIAKAKRAGVSLTPKQLFQHQTIAQLALVAKAQEQTPQAEQGLVSGSVPLLPIQRWFFEQKLPEPHHWNMSALFAVDSSVTAPILREALQAVVLHHDAMRLRFTKTGAVWKQDHAEPQALSFDIVDLSDRSEAEAAQAIQASGAQLQTSLSLEGPLQKAVYFDLGSGHAGRLLFAIHHLVMDGVSWRIVLEDLQTACRQLLQGQLVALPPKTTSFKRWSEMLVEYAQTKRLSKEAESWLTQAKQETAVYPVDFPDGANLESSVQKVSRRLSVTETQDLLKGAPKAYRTQINDLLLAALARAMAKSTGQNAVRIDLEGHGREDLGNGADLSRTVGWFTTQFPVLLAAGSVEASESDTIKAVKEQLRQIPNKGIGYGLLRSLRDDDTAEQLRSQQPAQISFNYLGQFEQESETGALFTGAGEAFGKERSPVGTRSHQIQILAVVTQGQLTIEWEYSSNLHRTESMERLAELYMQALRGLIGHCMSPGAGGYTPSDFKEARLSQRSLDTLMLKLASKKRR</sequence>
<organism evidence="8 9">
    <name type="scientific">Tumebacillus avium</name>
    <dbReference type="NCBI Taxonomy" id="1903704"/>
    <lineage>
        <taxon>Bacteria</taxon>
        <taxon>Bacillati</taxon>
        <taxon>Bacillota</taxon>
        <taxon>Bacilli</taxon>
        <taxon>Bacillales</taxon>
        <taxon>Alicyclobacillaceae</taxon>
        <taxon>Tumebacillus</taxon>
    </lineage>
</organism>
<dbReference type="FunFam" id="1.10.1200.10:FF:000005">
    <property type="entry name" value="Nonribosomal peptide synthetase 1"/>
    <property type="match status" value="2"/>
</dbReference>
<dbReference type="InterPro" id="IPR001242">
    <property type="entry name" value="Condensation_dom"/>
</dbReference>
<dbReference type="GO" id="GO:0031177">
    <property type="term" value="F:phosphopantetheine binding"/>
    <property type="evidence" value="ECO:0007669"/>
    <property type="project" value="InterPro"/>
</dbReference>
<keyword evidence="4" id="KW-0597">Phosphoprotein</keyword>
<dbReference type="SUPFAM" id="SSF47336">
    <property type="entry name" value="ACP-like"/>
    <property type="match status" value="2"/>
</dbReference>
<dbReference type="CDD" id="cd19534">
    <property type="entry name" value="E_NRPS"/>
    <property type="match status" value="1"/>
</dbReference>
<dbReference type="InterPro" id="IPR010060">
    <property type="entry name" value="NRPS_synth"/>
</dbReference>
<keyword evidence="6" id="KW-0045">Antibiotic biosynthesis</keyword>
<dbReference type="CDD" id="cd05930">
    <property type="entry name" value="A_NRPS"/>
    <property type="match status" value="2"/>
</dbReference>
<dbReference type="SUPFAM" id="SSF52777">
    <property type="entry name" value="CoA-dependent acyltransferases"/>
    <property type="match status" value="6"/>
</dbReference>
<dbReference type="CDD" id="cd19531">
    <property type="entry name" value="LCL_NRPS-like"/>
    <property type="match status" value="2"/>
</dbReference>
<dbReference type="OrthoDB" id="9765680at2"/>
<dbReference type="Gene3D" id="3.30.559.10">
    <property type="entry name" value="Chloramphenicol acetyltransferase-like domain"/>
    <property type="match status" value="3"/>
</dbReference>
<dbReference type="Gene3D" id="2.30.38.10">
    <property type="entry name" value="Luciferase, Domain 3"/>
    <property type="match status" value="2"/>
</dbReference>
<evidence type="ECO:0000256" key="5">
    <source>
        <dbReference type="ARBA" id="ARBA00022737"/>
    </source>
</evidence>
<dbReference type="NCBIfam" id="NF003417">
    <property type="entry name" value="PRK04813.1"/>
    <property type="match status" value="2"/>
</dbReference>
<dbReference type="Pfam" id="PF00668">
    <property type="entry name" value="Condensation"/>
    <property type="match status" value="3"/>
</dbReference>
<dbReference type="Pfam" id="PF00501">
    <property type="entry name" value="AMP-binding"/>
    <property type="match status" value="2"/>
</dbReference>
<comment type="similarity">
    <text evidence="2">Belongs to the ATP-dependent AMP-binding enzyme family.</text>
</comment>
<dbReference type="Gene3D" id="3.30.300.30">
    <property type="match status" value="2"/>
</dbReference>
<protein>
    <recommendedName>
        <fullName evidence="7">Carrier domain-containing protein</fullName>
    </recommendedName>
</protein>
<dbReference type="PROSITE" id="PS50075">
    <property type="entry name" value="CARRIER"/>
    <property type="match status" value="2"/>
</dbReference>
<dbReference type="InterPro" id="IPR006162">
    <property type="entry name" value="Ppantetheine_attach_site"/>
</dbReference>
<feature type="domain" description="Carrier" evidence="7">
    <location>
        <begin position="1016"/>
        <end position="1091"/>
    </location>
</feature>
<dbReference type="GO" id="GO:0008610">
    <property type="term" value="P:lipid biosynthetic process"/>
    <property type="evidence" value="ECO:0007669"/>
    <property type="project" value="UniProtKB-ARBA"/>
</dbReference>
<evidence type="ECO:0000313" key="9">
    <source>
        <dbReference type="Proteomes" id="UP000195437"/>
    </source>
</evidence>
<accession>A0A1Y0ITB5</accession>
<evidence type="ECO:0000256" key="4">
    <source>
        <dbReference type="ARBA" id="ARBA00022553"/>
    </source>
</evidence>
<evidence type="ECO:0000256" key="3">
    <source>
        <dbReference type="ARBA" id="ARBA00022450"/>
    </source>
</evidence>
<dbReference type="GO" id="GO:0003824">
    <property type="term" value="F:catalytic activity"/>
    <property type="evidence" value="ECO:0007669"/>
    <property type="project" value="UniProtKB-KW"/>
</dbReference>
<dbReference type="SMART" id="SM00823">
    <property type="entry name" value="PKS_PP"/>
    <property type="match status" value="2"/>
</dbReference>
<dbReference type="FunFam" id="3.30.559.10:FF:000012">
    <property type="entry name" value="Non-ribosomal peptide synthetase"/>
    <property type="match status" value="2"/>
</dbReference>
<dbReference type="FunFam" id="2.30.38.10:FF:000001">
    <property type="entry name" value="Non-ribosomal peptide synthetase PvdI"/>
    <property type="match status" value="2"/>
</dbReference>
<dbReference type="FunFam" id="3.30.300.30:FF:000010">
    <property type="entry name" value="Enterobactin synthetase component F"/>
    <property type="match status" value="2"/>
</dbReference>
<dbReference type="InterPro" id="IPR009081">
    <property type="entry name" value="PP-bd_ACP"/>
</dbReference>
<dbReference type="RefSeq" id="WP_087458876.1">
    <property type="nucleotide sequence ID" value="NZ_CP021434.1"/>
</dbReference>
<dbReference type="FunFam" id="3.30.559.30:FF:000001">
    <property type="entry name" value="Non-ribosomal peptide synthetase"/>
    <property type="match status" value="1"/>
</dbReference>
<evidence type="ECO:0000256" key="6">
    <source>
        <dbReference type="ARBA" id="ARBA00023194"/>
    </source>
</evidence>
<dbReference type="InterPro" id="IPR025110">
    <property type="entry name" value="AMP-bd_C"/>
</dbReference>
<reference evidence="9" key="1">
    <citation type="submission" date="2017-05" db="EMBL/GenBank/DDBJ databases">
        <authorList>
            <person name="Sung H."/>
        </authorList>
    </citation>
    <scope>NUCLEOTIDE SEQUENCE [LARGE SCALE GENOMIC DNA]</scope>
    <source>
        <strain evidence="9">AR23208</strain>
    </source>
</reference>
<evidence type="ECO:0000259" key="7">
    <source>
        <dbReference type="PROSITE" id="PS50075"/>
    </source>
</evidence>
<dbReference type="FunFam" id="3.40.50.12780:FF:000012">
    <property type="entry name" value="Non-ribosomal peptide synthetase"/>
    <property type="match status" value="2"/>
</dbReference>
<keyword evidence="9" id="KW-1185">Reference proteome</keyword>
<dbReference type="InterPro" id="IPR036736">
    <property type="entry name" value="ACP-like_sf"/>
</dbReference>
<dbReference type="Pfam" id="PF00550">
    <property type="entry name" value="PP-binding"/>
    <property type="match status" value="2"/>
</dbReference>
<dbReference type="KEGG" id="tum:CBW65_22920"/>
<dbReference type="PROSITE" id="PS00012">
    <property type="entry name" value="PHOSPHOPANTETHEINE"/>
    <property type="match status" value="1"/>
</dbReference>
<dbReference type="SUPFAM" id="SSF56801">
    <property type="entry name" value="Acetyl-CoA synthetase-like"/>
    <property type="match status" value="2"/>
</dbReference>
<dbReference type="NCBIfam" id="TIGR01733">
    <property type="entry name" value="AA-adenyl-dom"/>
    <property type="match status" value="2"/>
</dbReference>
<dbReference type="Gene3D" id="1.10.1200.10">
    <property type="entry name" value="ACP-like"/>
    <property type="match status" value="2"/>
</dbReference>
<dbReference type="NCBIfam" id="TIGR01720">
    <property type="entry name" value="NRPS-para261"/>
    <property type="match status" value="1"/>
</dbReference>
<evidence type="ECO:0000256" key="2">
    <source>
        <dbReference type="ARBA" id="ARBA00006432"/>
    </source>
</evidence>
<dbReference type="PROSITE" id="PS00455">
    <property type="entry name" value="AMP_BINDING"/>
    <property type="match status" value="2"/>
</dbReference>
<dbReference type="InterPro" id="IPR023213">
    <property type="entry name" value="CAT-like_dom_sf"/>
</dbReference>
<evidence type="ECO:0000256" key="1">
    <source>
        <dbReference type="ARBA" id="ARBA00001957"/>
    </source>
</evidence>
<dbReference type="Gene3D" id="3.40.50.980">
    <property type="match status" value="4"/>
</dbReference>
<feature type="domain" description="Carrier" evidence="7">
    <location>
        <begin position="2081"/>
        <end position="2155"/>
    </location>
</feature>
<comment type="cofactor">
    <cofactor evidence="1">
        <name>pantetheine 4'-phosphate</name>
        <dbReference type="ChEBI" id="CHEBI:47942"/>
    </cofactor>
</comment>
<evidence type="ECO:0000313" key="8">
    <source>
        <dbReference type="EMBL" id="ARU63540.1"/>
    </source>
</evidence>
<gene>
    <name evidence="8" type="ORF">CBW65_22920</name>
</gene>